<dbReference type="Pfam" id="PF00565">
    <property type="entry name" value="SNase"/>
    <property type="match status" value="1"/>
</dbReference>
<organism evidence="2 3">
    <name type="scientific">Lacisediminihabitans changchengi</name>
    <dbReference type="NCBI Taxonomy" id="2787634"/>
    <lineage>
        <taxon>Bacteria</taxon>
        <taxon>Bacillati</taxon>
        <taxon>Actinomycetota</taxon>
        <taxon>Actinomycetes</taxon>
        <taxon>Micrococcales</taxon>
        <taxon>Microbacteriaceae</taxon>
        <taxon>Lacisediminihabitans</taxon>
    </lineage>
</organism>
<dbReference type="InterPro" id="IPR016071">
    <property type="entry name" value="Staphylococal_nuclease_OB-fold"/>
</dbReference>
<feature type="domain" description="TNase-like" evidence="1">
    <location>
        <begin position="18"/>
        <end position="151"/>
    </location>
</feature>
<evidence type="ECO:0000259" key="1">
    <source>
        <dbReference type="PROSITE" id="PS50830"/>
    </source>
</evidence>
<proteinExistence type="predicted"/>
<comment type="caution">
    <text evidence="2">The sequence shown here is derived from an EMBL/GenBank/DDBJ whole genome shotgun (WGS) entry which is preliminary data.</text>
</comment>
<reference evidence="2" key="1">
    <citation type="submission" date="2021-01" db="EMBL/GenBank/DDBJ databases">
        <title>Lacisediminihabitans sp. nov. strain G11-30, isolated from Antarctic Soil.</title>
        <authorList>
            <person name="Li J."/>
        </authorList>
    </citation>
    <scope>NUCLEOTIDE SEQUENCE</scope>
    <source>
        <strain evidence="2">G11-30</strain>
    </source>
</reference>
<dbReference type="EMBL" id="JAEPES010000002">
    <property type="protein sequence ID" value="MBK4347224.1"/>
    <property type="molecule type" value="Genomic_DNA"/>
</dbReference>
<dbReference type="Proteomes" id="UP000636458">
    <property type="component" value="Unassembled WGS sequence"/>
</dbReference>
<gene>
    <name evidence="2" type="ORF">IV501_06220</name>
</gene>
<protein>
    <submittedName>
        <fullName evidence="2">Thermonuclease family protein</fullName>
    </submittedName>
</protein>
<dbReference type="SUPFAM" id="SSF50199">
    <property type="entry name" value="Staphylococcal nuclease"/>
    <property type="match status" value="1"/>
</dbReference>
<sequence length="154" mass="15757">MDVDAGPAPSVSSSALAVTDHGEVTHLVDGDTLDVSIAGVTTRIRLLNIDTPETVKPDSPVECMGPQASARLAQLAPPGSTVGLAYDVERTDRYGRTLAMVITPDGGNASEILAREGLGVAVEYGANVAGYDAIMAAERQARDANVGLYSGACG</sequence>
<evidence type="ECO:0000313" key="2">
    <source>
        <dbReference type="EMBL" id="MBK4347224.1"/>
    </source>
</evidence>
<dbReference type="GO" id="GO:0003676">
    <property type="term" value="F:nucleic acid binding"/>
    <property type="evidence" value="ECO:0007669"/>
    <property type="project" value="InterPro"/>
</dbReference>
<dbReference type="InterPro" id="IPR035437">
    <property type="entry name" value="SNase_OB-fold_sf"/>
</dbReference>
<dbReference type="GO" id="GO:0004518">
    <property type="term" value="F:nuclease activity"/>
    <property type="evidence" value="ECO:0007669"/>
    <property type="project" value="InterPro"/>
</dbReference>
<dbReference type="PROSITE" id="PS50830">
    <property type="entry name" value="TNASE_3"/>
    <property type="match status" value="1"/>
</dbReference>
<dbReference type="Gene3D" id="2.40.50.90">
    <property type="match status" value="1"/>
</dbReference>
<keyword evidence="3" id="KW-1185">Reference proteome</keyword>
<name>A0A934W3H4_9MICO</name>
<dbReference type="AlphaFoldDB" id="A0A934W3H4"/>
<dbReference type="InterPro" id="IPR002071">
    <property type="entry name" value="Thermonucl_AS"/>
</dbReference>
<dbReference type="PROSITE" id="PS01123">
    <property type="entry name" value="TNASE_1"/>
    <property type="match status" value="1"/>
</dbReference>
<accession>A0A934W3H4</accession>
<evidence type="ECO:0000313" key="3">
    <source>
        <dbReference type="Proteomes" id="UP000636458"/>
    </source>
</evidence>
<dbReference type="SMART" id="SM00318">
    <property type="entry name" value="SNc"/>
    <property type="match status" value="1"/>
</dbReference>